<keyword evidence="1" id="KW-0472">Membrane</keyword>
<dbReference type="RefSeq" id="WP_190438861.1">
    <property type="nucleotide sequence ID" value="NZ_JAMPKM010000003.1"/>
</dbReference>
<name>A0ABV0J6L5_9CYAN</name>
<protein>
    <submittedName>
        <fullName evidence="2">DUF4112 domain-containing protein</fullName>
    </submittedName>
</protein>
<dbReference type="InterPro" id="IPR025187">
    <property type="entry name" value="DUF4112"/>
</dbReference>
<organism evidence="2 3">
    <name type="scientific">Trichocoleus desertorum GB2-A4</name>
    <dbReference type="NCBI Taxonomy" id="2933944"/>
    <lineage>
        <taxon>Bacteria</taxon>
        <taxon>Bacillati</taxon>
        <taxon>Cyanobacteriota</taxon>
        <taxon>Cyanophyceae</taxon>
        <taxon>Leptolyngbyales</taxon>
        <taxon>Trichocoleusaceae</taxon>
        <taxon>Trichocoleus</taxon>
    </lineage>
</organism>
<reference evidence="2 3" key="1">
    <citation type="submission" date="2022-04" db="EMBL/GenBank/DDBJ databases">
        <title>Positive selection, recombination, and allopatry shape intraspecific diversity of widespread and dominant cyanobacteria.</title>
        <authorList>
            <person name="Wei J."/>
            <person name="Shu W."/>
            <person name="Hu C."/>
        </authorList>
    </citation>
    <scope>NUCLEOTIDE SEQUENCE [LARGE SCALE GENOMIC DNA]</scope>
    <source>
        <strain evidence="2 3">GB2-A4</strain>
    </source>
</reference>
<accession>A0ABV0J6L5</accession>
<dbReference type="PANTHER" id="PTHR35519:SF2">
    <property type="entry name" value="PH DOMAIN PROTEIN"/>
    <property type="match status" value="1"/>
</dbReference>
<dbReference type="PANTHER" id="PTHR35519">
    <property type="entry name" value="MEMBRANE PROTEINS"/>
    <property type="match status" value="1"/>
</dbReference>
<dbReference type="Proteomes" id="UP001464891">
    <property type="component" value="Unassembled WGS sequence"/>
</dbReference>
<dbReference type="EMBL" id="JAMPKM010000003">
    <property type="protein sequence ID" value="MEP0816785.1"/>
    <property type="molecule type" value="Genomic_DNA"/>
</dbReference>
<keyword evidence="3" id="KW-1185">Reference proteome</keyword>
<evidence type="ECO:0000256" key="1">
    <source>
        <dbReference type="SAM" id="Phobius"/>
    </source>
</evidence>
<gene>
    <name evidence="2" type="ORF">NC998_06725</name>
</gene>
<proteinExistence type="predicted"/>
<dbReference type="Pfam" id="PF13430">
    <property type="entry name" value="DUF4112"/>
    <property type="match status" value="1"/>
</dbReference>
<evidence type="ECO:0000313" key="2">
    <source>
        <dbReference type="EMBL" id="MEP0816785.1"/>
    </source>
</evidence>
<keyword evidence="1" id="KW-0812">Transmembrane</keyword>
<feature type="transmembrane region" description="Helical" evidence="1">
    <location>
        <begin position="48"/>
        <end position="66"/>
    </location>
</feature>
<comment type="caution">
    <text evidence="2">The sequence shown here is derived from an EMBL/GenBank/DDBJ whole genome shotgun (WGS) entry which is preliminary data.</text>
</comment>
<evidence type="ECO:0000313" key="3">
    <source>
        <dbReference type="Proteomes" id="UP001464891"/>
    </source>
</evidence>
<keyword evidence="1" id="KW-1133">Transmembrane helix</keyword>
<sequence>MNNTERLLTLNRIRKLSRLMDTAIRIPGIGFRIGLDPIMGLIPGAGDLVSTAFSAYIIFLAARFSLPSPVLYRMVFNIGLEAVVGSIPLIGDLFDAFYKSNIRNLALLEQHLQVVDPELEEVAAVTPLPR</sequence>